<gene>
    <name evidence="6" type="ORF">IV73_GL000057</name>
</gene>
<proteinExistence type="inferred from homology"/>
<evidence type="ECO:0000256" key="2">
    <source>
        <dbReference type="ARBA" id="ARBA00006739"/>
    </source>
</evidence>
<comment type="caution">
    <text evidence="6">The sequence shown here is derived from an EMBL/GenBank/DDBJ whole genome shotgun (WGS) entry which is preliminary data.</text>
</comment>
<feature type="domain" description="Glycosyltransferase 2-like" evidence="5">
    <location>
        <begin position="4"/>
        <end position="157"/>
    </location>
</feature>
<dbReference type="STRING" id="1616.IV73_GL000057"/>
<dbReference type="SUPFAM" id="SSF53448">
    <property type="entry name" value="Nucleotide-diphospho-sugar transferases"/>
    <property type="match status" value="1"/>
</dbReference>
<dbReference type="PANTHER" id="PTHR43179">
    <property type="entry name" value="RHAMNOSYLTRANSFERASE WBBL"/>
    <property type="match status" value="1"/>
</dbReference>
<dbReference type="CDD" id="cd04185">
    <property type="entry name" value="GT_2_like_b"/>
    <property type="match status" value="1"/>
</dbReference>
<dbReference type="Gene3D" id="3.90.550.10">
    <property type="entry name" value="Spore Coat Polysaccharide Biosynthesis Protein SpsA, Chain A"/>
    <property type="match status" value="1"/>
</dbReference>
<keyword evidence="4" id="KW-0808">Transferase</keyword>
<sequence>MTTSAVVVTFNRLTMLKEVIAALQNSQTKVDHIIIVDNHSDQDTYEYLTGLGSQIEYMRLDENLGGAGGFNRGVRYFMEHTQDEFVWLMDDDTVPHPETLTNLLRFAHETPQFGFLASDVRWTDGHRAKMNNPAPKNRLHKIPENTTKNEELMNATFVSLLMARPVVAQIGLPITEFFIWGDDIEYTERAGRVAPGYFVADARVTHKMKSNVGSDILTDSLDRLPRYFYSYRNKVYYGAKRNFLGRLKSDARILYEFLKLCLKPGIQNRRQRIHVLVSGVQAGRHFKPVIESVEVMK</sequence>
<dbReference type="Proteomes" id="UP000051655">
    <property type="component" value="Unassembled WGS sequence"/>
</dbReference>
<dbReference type="Pfam" id="PF00535">
    <property type="entry name" value="Glycos_transf_2"/>
    <property type="match status" value="1"/>
</dbReference>
<evidence type="ECO:0000313" key="6">
    <source>
        <dbReference type="EMBL" id="KRN75573.1"/>
    </source>
</evidence>
<reference evidence="6 7" key="1">
    <citation type="journal article" date="2015" name="Genome Announc.">
        <title>Expanding the biotechnology potential of lactobacilli through comparative genomics of 213 strains and associated genera.</title>
        <authorList>
            <person name="Sun Z."/>
            <person name="Harris H.M."/>
            <person name="McCann A."/>
            <person name="Guo C."/>
            <person name="Argimon S."/>
            <person name="Zhang W."/>
            <person name="Yang X."/>
            <person name="Jeffery I.B."/>
            <person name="Cooney J.C."/>
            <person name="Kagawa T.F."/>
            <person name="Liu W."/>
            <person name="Song Y."/>
            <person name="Salvetti E."/>
            <person name="Wrobel A."/>
            <person name="Rasinkangas P."/>
            <person name="Parkhill J."/>
            <person name="Rea M.C."/>
            <person name="O'Sullivan O."/>
            <person name="Ritari J."/>
            <person name="Douillard F.P."/>
            <person name="Paul Ross R."/>
            <person name="Yang R."/>
            <person name="Briner A.E."/>
            <person name="Felis G.E."/>
            <person name="de Vos W.M."/>
            <person name="Barrangou R."/>
            <person name="Klaenhammer T.R."/>
            <person name="Caufield P.W."/>
            <person name="Cui Y."/>
            <person name="Zhang H."/>
            <person name="O'Toole P.W."/>
        </authorList>
    </citation>
    <scope>NUCLEOTIDE SEQUENCE [LARGE SCALE GENOMIC DNA]</scope>
    <source>
        <strain evidence="6 7">DSM 20593</strain>
    </source>
</reference>
<dbReference type="AlphaFoldDB" id="A0A0R2JJW0"/>
<evidence type="ECO:0000256" key="3">
    <source>
        <dbReference type="ARBA" id="ARBA00022676"/>
    </source>
</evidence>
<keyword evidence="7" id="KW-1185">Reference proteome</keyword>
<accession>A0A0R2JJW0</accession>
<evidence type="ECO:0000256" key="4">
    <source>
        <dbReference type="ARBA" id="ARBA00022679"/>
    </source>
</evidence>
<dbReference type="GO" id="GO:0016757">
    <property type="term" value="F:glycosyltransferase activity"/>
    <property type="evidence" value="ECO:0007669"/>
    <property type="project" value="UniProtKB-KW"/>
</dbReference>
<organism evidence="6 7">
    <name type="scientific">Weissella kandleri</name>
    <dbReference type="NCBI Taxonomy" id="1616"/>
    <lineage>
        <taxon>Bacteria</taxon>
        <taxon>Bacillati</taxon>
        <taxon>Bacillota</taxon>
        <taxon>Bacilli</taxon>
        <taxon>Lactobacillales</taxon>
        <taxon>Lactobacillaceae</taxon>
        <taxon>Weissella</taxon>
    </lineage>
</organism>
<dbReference type="PATRIC" id="fig|1616.3.peg.57"/>
<dbReference type="RefSeq" id="WP_057753238.1">
    <property type="nucleotide sequence ID" value="NZ_JQBP01000001.1"/>
</dbReference>
<name>A0A0R2JJW0_9LACO</name>
<keyword evidence="3" id="KW-0328">Glycosyltransferase</keyword>
<dbReference type="OrthoDB" id="7665907at2"/>
<evidence type="ECO:0000256" key="1">
    <source>
        <dbReference type="ARBA" id="ARBA00004776"/>
    </source>
</evidence>
<comment type="similarity">
    <text evidence="2">Belongs to the glycosyltransferase 2 family.</text>
</comment>
<evidence type="ECO:0000313" key="7">
    <source>
        <dbReference type="Proteomes" id="UP000051655"/>
    </source>
</evidence>
<protein>
    <recommendedName>
        <fullName evidence="5">Glycosyltransferase 2-like domain-containing protein</fullName>
    </recommendedName>
</protein>
<evidence type="ECO:0000259" key="5">
    <source>
        <dbReference type="Pfam" id="PF00535"/>
    </source>
</evidence>
<dbReference type="InterPro" id="IPR029044">
    <property type="entry name" value="Nucleotide-diphossugar_trans"/>
</dbReference>
<comment type="pathway">
    <text evidence="1">Cell wall biogenesis; cell wall polysaccharide biosynthesis.</text>
</comment>
<dbReference type="PANTHER" id="PTHR43179:SF12">
    <property type="entry name" value="GALACTOFURANOSYLTRANSFERASE GLFT2"/>
    <property type="match status" value="1"/>
</dbReference>
<dbReference type="EMBL" id="JQBP01000001">
    <property type="protein sequence ID" value="KRN75573.1"/>
    <property type="molecule type" value="Genomic_DNA"/>
</dbReference>
<dbReference type="InterPro" id="IPR001173">
    <property type="entry name" value="Glyco_trans_2-like"/>
</dbReference>